<feature type="signal peptide" evidence="1">
    <location>
        <begin position="1"/>
        <end position="19"/>
    </location>
</feature>
<organism evidence="2 3">
    <name type="scientific">Rheinheimera maricola</name>
    <dbReference type="NCBI Taxonomy" id="2793282"/>
    <lineage>
        <taxon>Bacteria</taxon>
        <taxon>Pseudomonadati</taxon>
        <taxon>Pseudomonadota</taxon>
        <taxon>Gammaproteobacteria</taxon>
        <taxon>Chromatiales</taxon>
        <taxon>Chromatiaceae</taxon>
        <taxon>Rheinheimera</taxon>
    </lineage>
</organism>
<dbReference type="EMBL" id="JAERPS020000005">
    <property type="protein sequence ID" value="MBZ9612872.1"/>
    <property type="molecule type" value="Genomic_DNA"/>
</dbReference>
<keyword evidence="1" id="KW-0732">Signal</keyword>
<dbReference type="Proteomes" id="UP000663814">
    <property type="component" value="Unassembled WGS sequence"/>
</dbReference>
<name>A0ABS7XE55_9GAMM</name>
<evidence type="ECO:0000256" key="1">
    <source>
        <dbReference type="SAM" id="SignalP"/>
    </source>
</evidence>
<feature type="chain" id="PRO_5046072728" evidence="1">
    <location>
        <begin position="20"/>
        <end position="171"/>
    </location>
</feature>
<evidence type="ECO:0000313" key="2">
    <source>
        <dbReference type="EMBL" id="MBZ9612872.1"/>
    </source>
</evidence>
<gene>
    <name evidence="2" type="ORF">I4W93_014865</name>
</gene>
<sequence>MRKTLSFFLCAIWACYCSATSVSFSEKTIAAEEAEKLGFHRLIDGESDSWDDSWIIFVYPEVDANGHKASEVCLDIYETSEKLASSCVEMKSSEIKGFNRSDIEVSKQRAVSVDVSITYASERYLVKNVVSLPGKDYESFKKRYNKLILSPAKALAATSTCCAAFRAKFER</sequence>
<comment type="caution">
    <text evidence="2">The sequence shown here is derived from an EMBL/GenBank/DDBJ whole genome shotgun (WGS) entry which is preliminary data.</text>
</comment>
<proteinExistence type="predicted"/>
<dbReference type="RefSeq" id="WP_205312351.1">
    <property type="nucleotide sequence ID" value="NZ_JAERPS020000005.1"/>
</dbReference>
<keyword evidence="3" id="KW-1185">Reference proteome</keyword>
<protein>
    <submittedName>
        <fullName evidence="2">Uncharacterized protein</fullName>
    </submittedName>
</protein>
<accession>A0ABS7XE55</accession>
<evidence type="ECO:0000313" key="3">
    <source>
        <dbReference type="Proteomes" id="UP000663814"/>
    </source>
</evidence>
<reference evidence="2 3" key="1">
    <citation type="submission" date="2021-08" db="EMBL/GenBank/DDBJ databases">
        <title>Rheinheimera aquimaris sp. nov., isolated from seawater of the East Sea in Korea.</title>
        <authorList>
            <person name="Kim K.H."/>
            <person name="Wenting R."/>
            <person name="Kim K.R."/>
            <person name="Jeon C.O."/>
        </authorList>
    </citation>
    <scope>NUCLEOTIDE SEQUENCE [LARGE SCALE GENOMIC DNA]</scope>
    <source>
        <strain evidence="2 3">MA-13</strain>
    </source>
</reference>